<keyword evidence="10 11" id="KW-0813">Transport</keyword>
<feature type="transmembrane region" description="Helical" evidence="10">
    <location>
        <begin position="390"/>
        <end position="409"/>
    </location>
</feature>
<dbReference type="RefSeq" id="WP_379904753.1">
    <property type="nucleotide sequence ID" value="NZ_JBHRTR010000035.1"/>
</dbReference>
<proteinExistence type="inferred from homology"/>
<feature type="transmembrane region" description="Helical" evidence="10">
    <location>
        <begin position="357"/>
        <end position="378"/>
    </location>
</feature>
<feature type="transmembrane region" description="Helical" evidence="10">
    <location>
        <begin position="141"/>
        <end position="159"/>
    </location>
</feature>
<feature type="transmembrane region" description="Helical" evidence="10">
    <location>
        <begin position="96"/>
        <end position="121"/>
    </location>
</feature>
<accession>A0ABV7L5Y5</accession>
<feature type="transmembrane region" description="Helical" evidence="10">
    <location>
        <begin position="415"/>
        <end position="436"/>
    </location>
</feature>
<keyword evidence="10 11" id="KW-0961">Cell wall biogenesis/degradation</keyword>
<keyword evidence="4 10" id="KW-0133">Cell shape</keyword>
<evidence type="ECO:0000313" key="13">
    <source>
        <dbReference type="Proteomes" id="UP001595528"/>
    </source>
</evidence>
<feature type="transmembrane region" description="Helical" evidence="10">
    <location>
        <begin position="282"/>
        <end position="300"/>
    </location>
</feature>
<comment type="pathway">
    <text evidence="10">Cell wall biogenesis; peptidoglycan biosynthesis.</text>
</comment>
<evidence type="ECO:0000256" key="2">
    <source>
        <dbReference type="ARBA" id="ARBA00022475"/>
    </source>
</evidence>
<evidence type="ECO:0000256" key="9">
    <source>
        <dbReference type="ARBA" id="ARBA00061532"/>
    </source>
</evidence>
<evidence type="ECO:0000256" key="6">
    <source>
        <dbReference type="ARBA" id="ARBA00022989"/>
    </source>
</evidence>
<feature type="transmembrane region" description="Helical" evidence="10">
    <location>
        <begin position="166"/>
        <end position="190"/>
    </location>
</feature>
<comment type="similarity">
    <text evidence="9 10 11">Belongs to the MurJ/MviN family.</text>
</comment>
<feature type="transmembrane region" description="Helical" evidence="10">
    <location>
        <begin position="196"/>
        <end position="216"/>
    </location>
</feature>
<dbReference type="Pfam" id="PF03023">
    <property type="entry name" value="MurJ"/>
    <property type="match status" value="1"/>
</dbReference>
<feature type="transmembrane region" description="Helical" evidence="10">
    <location>
        <begin position="321"/>
        <end position="345"/>
    </location>
</feature>
<dbReference type="PIRSF" id="PIRSF002869">
    <property type="entry name" value="MviN"/>
    <property type="match status" value="1"/>
</dbReference>
<dbReference type="PANTHER" id="PTHR47019:SF1">
    <property type="entry name" value="LIPID II FLIPPASE MURJ"/>
    <property type="match status" value="1"/>
</dbReference>
<dbReference type="PANTHER" id="PTHR47019">
    <property type="entry name" value="LIPID II FLIPPASE MURJ"/>
    <property type="match status" value="1"/>
</dbReference>
<evidence type="ECO:0000313" key="12">
    <source>
        <dbReference type="EMBL" id="MFC3230003.1"/>
    </source>
</evidence>
<evidence type="ECO:0000256" key="4">
    <source>
        <dbReference type="ARBA" id="ARBA00022960"/>
    </source>
</evidence>
<sequence length="527" mass="55344">MTSSPAPVIPLLRAFATVSGMTMLSRLAGFVRDMLIAAFLGAGVVSDAFFVAFKLPNFFRSLFAEGAFNAAFVPLFSATLTREDRDSAIRFAEDALAVLLTVLVLFVAVCEIAMPVLMLGLAPGFAGDAERFDLAVEFTRITFPYLLLISLVSLCGGILNGLGRFAAVAAAPILLNLTMIGSLLLLTPLLPNPGYALAWGVLLSGITQFAWLALACRRAGIDLRLRLPRLTPGVRRLLRLILPAAVGAGVTQVNLVVNVILASLLPSGAISYLFYADRLNQLPIGVVGVAVGTALLPLMSRQIAAGDAAAAMSSQNRAIELVLLFGLPATAALLAVPEPIIAVLFERGAFGAADREATAAALRAYSLGLPAFLLIRSFTPAFYARQDTRTPVAIAIAAMSVNLAASLALMWSLSYVGLALAAALAAWVNASLLAFVAWRRGLWRGDARLSSRALRMLVATLAMALAALAIAHLLADWFVAASLARQLAALAALVLGSGLLYGGLTLLLGAARPSDLARMMRRGPKLP</sequence>
<keyword evidence="6 10" id="KW-1133">Transmembrane helix</keyword>
<evidence type="ECO:0000256" key="10">
    <source>
        <dbReference type="HAMAP-Rule" id="MF_02078"/>
    </source>
</evidence>
<comment type="function">
    <text evidence="8 10 11">Involved in peptidoglycan biosynthesis. Transports lipid-linked peptidoglycan precursors from the inner to the outer leaflet of the cytoplasmic membrane.</text>
</comment>
<dbReference type="HAMAP" id="MF_02078">
    <property type="entry name" value="MurJ_MviN"/>
    <property type="match status" value="1"/>
</dbReference>
<keyword evidence="2 10" id="KW-1003">Cell membrane</keyword>
<comment type="subcellular location">
    <subcellularLocation>
        <location evidence="10">Cell inner membrane</location>
        <topology evidence="10">Multi-pass membrane protein</topology>
    </subcellularLocation>
    <subcellularLocation>
        <location evidence="1">Cell membrane</location>
        <topology evidence="1">Multi-pass membrane protein</topology>
    </subcellularLocation>
</comment>
<dbReference type="NCBIfam" id="TIGR01695">
    <property type="entry name" value="murJ_mviN"/>
    <property type="match status" value="1"/>
</dbReference>
<gene>
    <name evidence="10 12" type="primary">murJ</name>
    <name evidence="12" type="ORF">ACFOGJ_22320</name>
</gene>
<evidence type="ECO:0000256" key="5">
    <source>
        <dbReference type="ARBA" id="ARBA00022984"/>
    </source>
</evidence>
<comment type="caution">
    <text evidence="12">The sequence shown here is derived from an EMBL/GenBank/DDBJ whole genome shotgun (WGS) entry which is preliminary data.</text>
</comment>
<name>A0ABV7L5Y5_9PROT</name>
<dbReference type="InterPro" id="IPR051050">
    <property type="entry name" value="Lipid_II_flippase_MurJ/MviN"/>
</dbReference>
<evidence type="ECO:0000256" key="1">
    <source>
        <dbReference type="ARBA" id="ARBA00004651"/>
    </source>
</evidence>
<dbReference type="InterPro" id="IPR004268">
    <property type="entry name" value="MurJ"/>
</dbReference>
<dbReference type="Proteomes" id="UP001595528">
    <property type="component" value="Unassembled WGS sequence"/>
</dbReference>
<feature type="transmembrane region" description="Helical" evidence="10">
    <location>
        <begin position="487"/>
        <end position="511"/>
    </location>
</feature>
<evidence type="ECO:0000256" key="11">
    <source>
        <dbReference type="PIRNR" id="PIRNR002869"/>
    </source>
</evidence>
<feature type="transmembrane region" description="Helical" evidence="10">
    <location>
        <begin position="34"/>
        <end position="52"/>
    </location>
</feature>
<protein>
    <recommendedName>
        <fullName evidence="10">Probable lipid II flippase MurJ</fullName>
    </recommendedName>
</protein>
<dbReference type="CDD" id="cd13123">
    <property type="entry name" value="MATE_MurJ_like"/>
    <property type="match status" value="1"/>
</dbReference>
<organism evidence="12 13">
    <name type="scientific">Marinibaculum pumilum</name>
    <dbReference type="NCBI Taxonomy" id="1766165"/>
    <lineage>
        <taxon>Bacteria</taxon>
        <taxon>Pseudomonadati</taxon>
        <taxon>Pseudomonadota</taxon>
        <taxon>Alphaproteobacteria</taxon>
        <taxon>Rhodospirillales</taxon>
        <taxon>Rhodospirillaceae</taxon>
        <taxon>Marinibaculum</taxon>
    </lineage>
</organism>
<dbReference type="PRINTS" id="PR01806">
    <property type="entry name" value="VIRFACTRMVIN"/>
</dbReference>
<evidence type="ECO:0000256" key="8">
    <source>
        <dbReference type="ARBA" id="ARBA00060041"/>
    </source>
</evidence>
<keyword evidence="3 10" id="KW-0812">Transmembrane</keyword>
<evidence type="ECO:0000256" key="3">
    <source>
        <dbReference type="ARBA" id="ARBA00022692"/>
    </source>
</evidence>
<dbReference type="EMBL" id="JBHRTR010000035">
    <property type="protein sequence ID" value="MFC3230003.1"/>
    <property type="molecule type" value="Genomic_DNA"/>
</dbReference>
<reference evidence="13" key="1">
    <citation type="journal article" date="2019" name="Int. J. Syst. Evol. Microbiol.">
        <title>The Global Catalogue of Microorganisms (GCM) 10K type strain sequencing project: providing services to taxonomists for standard genome sequencing and annotation.</title>
        <authorList>
            <consortium name="The Broad Institute Genomics Platform"/>
            <consortium name="The Broad Institute Genome Sequencing Center for Infectious Disease"/>
            <person name="Wu L."/>
            <person name="Ma J."/>
        </authorList>
    </citation>
    <scope>NUCLEOTIDE SEQUENCE [LARGE SCALE GENOMIC DNA]</scope>
    <source>
        <strain evidence="13">KCTC 42964</strain>
    </source>
</reference>
<keyword evidence="10" id="KW-0997">Cell inner membrane</keyword>
<keyword evidence="7 10" id="KW-0472">Membrane</keyword>
<evidence type="ECO:0000256" key="7">
    <source>
        <dbReference type="ARBA" id="ARBA00023136"/>
    </source>
</evidence>
<keyword evidence="5 10" id="KW-0573">Peptidoglycan synthesis</keyword>
<keyword evidence="13" id="KW-1185">Reference proteome</keyword>
<feature type="transmembrane region" description="Helical" evidence="10">
    <location>
        <begin position="456"/>
        <end position="475"/>
    </location>
</feature>